<evidence type="ECO:0000313" key="2">
    <source>
        <dbReference type="Proteomes" id="UP001627154"/>
    </source>
</evidence>
<accession>A0ABD2WPV7</accession>
<evidence type="ECO:0008006" key="3">
    <source>
        <dbReference type="Google" id="ProtNLM"/>
    </source>
</evidence>
<dbReference type="Proteomes" id="UP001627154">
    <property type="component" value="Unassembled WGS sequence"/>
</dbReference>
<name>A0ABD2WPV7_9HYME</name>
<organism evidence="1 2">
    <name type="scientific">Trichogramma kaykai</name>
    <dbReference type="NCBI Taxonomy" id="54128"/>
    <lineage>
        <taxon>Eukaryota</taxon>
        <taxon>Metazoa</taxon>
        <taxon>Ecdysozoa</taxon>
        <taxon>Arthropoda</taxon>
        <taxon>Hexapoda</taxon>
        <taxon>Insecta</taxon>
        <taxon>Pterygota</taxon>
        <taxon>Neoptera</taxon>
        <taxon>Endopterygota</taxon>
        <taxon>Hymenoptera</taxon>
        <taxon>Apocrita</taxon>
        <taxon>Proctotrupomorpha</taxon>
        <taxon>Chalcidoidea</taxon>
        <taxon>Trichogrammatidae</taxon>
        <taxon>Trichogramma</taxon>
    </lineage>
</organism>
<sequence length="86" mass="9759">MTFPCNFCEKKYQSQTRLFKHVKLSAPFLSSNSITRSSLRKEAKFGGSGHSTIVFEILNSDNCNSSCIVHRCLNLKKRIHNSILLP</sequence>
<proteinExistence type="predicted"/>
<dbReference type="EMBL" id="JBJJXI010000091">
    <property type="protein sequence ID" value="KAL3394634.1"/>
    <property type="molecule type" value="Genomic_DNA"/>
</dbReference>
<evidence type="ECO:0000313" key="1">
    <source>
        <dbReference type="EMBL" id="KAL3394634.1"/>
    </source>
</evidence>
<gene>
    <name evidence="1" type="ORF">TKK_011140</name>
</gene>
<comment type="caution">
    <text evidence="1">The sequence shown here is derived from an EMBL/GenBank/DDBJ whole genome shotgun (WGS) entry which is preliminary data.</text>
</comment>
<keyword evidence="2" id="KW-1185">Reference proteome</keyword>
<protein>
    <recommendedName>
        <fullName evidence="3">C2H2-type domain-containing protein</fullName>
    </recommendedName>
</protein>
<dbReference type="AlphaFoldDB" id="A0ABD2WPV7"/>
<reference evidence="1 2" key="1">
    <citation type="journal article" date="2024" name="bioRxiv">
        <title>A reference genome for Trichogramma kaykai: A tiny desert-dwelling parasitoid wasp with competing sex-ratio distorters.</title>
        <authorList>
            <person name="Culotta J."/>
            <person name="Lindsey A.R."/>
        </authorList>
    </citation>
    <scope>NUCLEOTIDE SEQUENCE [LARGE SCALE GENOMIC DNA]</scope>
    <source>
        <strain evidence="1 2">KSX58</strain>
    </source>
</reference>